<proteinExistence type="predicted"/>
<feature type="region of interest" description="Disordered" evidence="1">
    <location>
        <begin position="190"/>
        <end position="214"/>
    </location>
</feature>
<name>A0A0C9SL50_PLICR</name>
<feature type="compositionally biased region" description="Basic residues" evidence="1">
    <location>
        <begin position="191"/>
        <end position="200"/>
    </location>
</feature>
<evidence type="ECO:0000313" key="2">
    <source>
        <dbReference type="EMBL" id="KII84871.1"/>
    </source>
</evidence>
<dbReference type="AlphaFoldDB" id="A0A0C9SL50"/>
<reference evidence="2 3" key="1">
    <citation type="submission" date="2014-06" db="EMBL/GenBank/DDBJ databases">
        <title>Evolutionary Origins and Diversification of the Mycorrhizal Mutualists.</title>
        <authorList>
            <consortium name="DOE Joint Genome Institute"/>
            <consortium name="Mycorrhizal Genomics Consortium"/>
            <person name="Kohler A."/>
            <person name="Kuo A."/>
            <person name="Nagy L.G."/>
            <person name="Floudas D."/>
            <person name="Copeland A."/>
            <person name="Barry K.W."/>
            <person name="Cichocki N."/>
            <person name="Veneault-Fourrey C."/>
            <person name="LaButti K."/>
            <person name="Lindquist E.A."/>
            <person name="Lipzen A."/>
            <person name="Lundell T."/>
            <person name="Morin E."/>
            <person name="Murat C."/>
            <person name="Riley R."/>
            <person name="Ohm R."/>
            <person name="Sun H."/>
            <person name="Tunlid A."/>
            <person name="Henrissat B."/>
            <person name="Grigoriev I.V."/>
            <person name="Hibbett D.S."/>
            <person name="Martin F."/>
        </authorList>
    </citation>
    <scope>NUCLEOTIDE SEQUENCE [LARGE SCALE GENOMIC DNA]</scope>
    <source>
        <strain evidence="2 3">FD-325 SS-3</strain>
    </source>
</reference>
<organism evidence="2 3">
    <name type="scientific">Plicaturopsis crispa FD-325 SS-3</name>
    <dbReference type="NCBI Taxonomy" id="944288"/>
    <lineage>
        <taxon>Eukaryota</taxon>
        <taxon>Fungi</taxon>
        <taxon>Dikarya</taxon>
        <taxon>Basidiomycota</taxon>
        <taxon>Agaricomycotina</taxon>
        <taxon>Agaricomycetes</taxon>
        <taxon>Agaricomycetidae</taxon>
        <taxon>Amylocorticiales</taxon>
        <taxon>Amylocorticiaceae</taxon>
        <taxon>Plicatura</taxon>
        <taxon>Plicaturopsis crispa</taxon>
    </lineage>
</organism>
<feature type="compositionally biased region" description="Polar residues" evidence="1">
    <location>
        <begin position="336"/>
        <end position="348"/>
    </location>
</feature>
<feature type="compositionally biased region" description="Low complexity" evidence="1">
    <location>
        <begin position="461"/>
        <end position="473"/>
    </location>
</feature>
<feature type="compositionally biased region" description="Polar residues" evidence="1">
    <location>
        <begin position="362"/>
        <end position="374"/>
    </location>
</feature>
<protein>
    <submittedName>
        <fullName evidence="2">Uncharacterized protein</fullName>
    </submittedName>
</protein>
<accession>A0A0C9SL50</accession>
<evidence type="ECO:0000256" key="1">
    <source>
        <dbReference type="SAM" id="MobiDB-lite"/>
    </source>
</evidence>
<feature type="compositionally biased region" description="Polar residues" evidence="1">
    <location>
        <begin position="297"/>
        <end position="315"/>
    </location>
</feature>
<feature type="compositionally biased region" description="Polar residues" evidence="1">
    <location>
        <begin position="517"/>
        <end position="535"/>
    </location>
</feature>
<dbReference type="EMBL" id="KN832569">
    <property type="protein sequence ID" value="KII84871.1"/>
    <property type="molecule type" value="Genomic_DNA"/>
</dbReference>
<dbReference type="Proteomes" id="UP000053263">
    <property type="component" value="Unassembled WGS sequence"/>
</dbReference>
<sequence length="558" mass="59810">MPSIIAVVASNELIAPTPLGAQFSFNSLRGPLKYVVNVSPTAHRFNNISTPYQNYHDPRIENEARQLDDLLTAFAGVDDNDIKRVIRGLPATLTRNNVIISSETSASGLYVSVSVQMAGAQPLSQQQPRFTVNVYRTLPINSATISSIREEFSKTVRSGDAKYGAVDAPDSVEAVPASELRLETFTDQSRHVTRTVRHPRPPPPFEADKLSDDVPPNANVTNWLGTTQNLLLDVRRFQGEISVPDDFRLSGTDSEVGSGEYRISGEPHGATHTRPFDSTSASLSSSPQQPRQWPSNYPGQQQQTRSSVSQLSSQGYPHPDSRSHPPPSGARGGFQPNASLDGNQTSSSRHSDPRMGHAHQGYHSQVPSAPSSTDSHWDPSFDRGVRSSDGSFGYTPSAPPSHPSTYLRYSHDSASSMQSGPHRSISQYGPPPASGYPVYAGSGPTSQQSGDSRSFGSHPGSQASQASLSSSQSYGTSHGGYALNSAALPSGSRVPTDARSELSYLEGPYAFRPDGYNPSSTYSHPQVHGASTTRGQAGPYRSGSSSSSSEQARRSQGH</sequence>
<feature type="compositionally biased region" description="Polar residues" evidence="1">
    <location>
        <begin position="443"/>
        <end position="455"/>
    </location>
</feature>
<gene>
    <name evidence="2" type="ORF">PLICRDRAFT_179200</name>
</gene>
<evidence type="ECO:0000313" key="3">
    <source>
        <dbReference type="Proteomes" id="UP000053263"/>
    </source>
</evidence>
<keyword evidence="3" id="KW-1185">Reference proteome</keyword>
<dbReference type="HOGENOM" id="CLU_488444_0_0_1"/>
<feature type="compositionally biased region" description="Low complexity" evidence="1">
    <location>
        <begin position="278"/>
        <end position="295"/>
    </location>
</feature>
<feature type="region of interest" description="Disordered" evidence="1">
    <location>
        <begin position="244"/>
        <end position="558"/>
    </location>
</feature>
<feature type="compositionally biased region" description="Polar residues" evidence="1">
    <location>
        <begin position="412"/>
        <end position="427"/>
    </location>
</feature>
<feature type="compositionally biased region" description="Basic and acidic residues" evidence="1">
    <location>
        <begin position="375"/>
        <end position="386"/>
    </location>
</feature>